<dbReference type="GO" id="GO:0003824">
    <property type="term" value="F:catalytic activity"/>
    <property type="evidence" value="ECO:0007669"/>
    <property type="project" value="UniProtKB-ARBA"/>
</dbReference>
<feature type="domain" description="AB hydrolase-1" evidence="1">
    <location>
        <begin position="15"/>
        <end position="250"/>
    </location>
</feature>
<evidence type="ECO:0000259" key="1">
    <source>
        <dbReference type="Pfam" id="PF00561"/>
    </source>
</evidence>
<dbReference type="PRINTS" id="PR00111">
    <property type="entry name" value="ABHYDROLASE"/>
</dbReference>
<dbReference type="InterPro" id="IPR000073">
    <property type="entry name" value="AB_hydrolase_1"/>
</dbReference>
<gene>
    <name evidence="2" type="ORF">BJ983_003218</name>
</gene>
<dbReference type="Gene3D" id="3.40.50.1820">
    <property type="entry name" value="alpha/beta hydrolase"/>
    <property type="match status" value="1"/>
</dbReference>
<dbReference type="EMBL" id="JACCBN010000001">
    <property type="protein sequence ID" value="NYD37116.1"/>
    <property type="molecule type" value="Genomic_DNA"/>
</dbReference>
<dbReference type="InterPro" id="IPR050228">
    <property type="entry name" value="Carboxylesterase_BioH"/>
</dbReference>
<dbReference type="Pfam" id="PF00561">
    <property type="entry name" value="Abhydrolase_1"/>
    <property type="match status" value="1"/>
</dbReference>
<dbReference type="PANTHER" id="PTHR43194:SF2">
    <property type="entry name" value="PEROXISOMAL MEMBRANE PROTEIN LPX1"/>
    <property type="match status" value="1"/>
</dbReference>
<evidence type="ECO:0000313" key="2">
    <source>
        <dbReference type="EMBL" id="NYD37116.1"/>
    </source>
</evidence>
<protein>
    <submittedName>
        <fullName evidence="2">Pimeloyl-ACP methyl ester carboxylesterase</fullName>
    </submittedName>
</protein>
<accession>A0A7Y9J6J6</accession>
<dbReference type="RefSeq" id="WP_179794700.1">
    <property type="nucleotide sequence ID" value="NZ_BAABHP010000014.1"/>
</dbReference>
<name>A0A7Y9J6J6_9PSEU</name>
<dbReference type="SUPFAM" id="SSF53474">
    <property type="entry name" value="alpha/beta-Hydrolases"/>
    <property type="match status" value="1"/>
</dbReference>
<dbReference type="AlphaFoldDB" id="A0A7Y9J6J6"/>
<dbReference type="InterPro" id="IPR029058">
    <property type="entry name" value="AB_hydrolase_fold"/>
</dbReference>
<sequence>MVALNVVTAGAEDAPRIVFLHGVGNSLRTFTFAADALADRARVVLVDLRGHGGSPRVPGGYDLAGYVADVEALLDGTGPALVVGNSLGGAVGWTLAQRRPDLVRAALLEDPPLRPADVGTVAPIFQVLQRQVTRWQDADVDAATVAAALGAMPVLGGRPASEVQGPEVLDARARGLLDVDPAALGAVADGSSLAALDLDAPVSVPVRVLAAGEGTGSVLPAAAVAALARSHPDVSVRRIDGAGHVIHDESAHREEWLAEVEALLALPDVGSVRHGG</sequence>
<organism evidence="2 3">
    <name type="scientific">Actinomycetospora corticicola</name>
    <dbReference type="NCBI Taxonomy" id="663602"/>
    <lineage>
        <taxon>Bacteria</taxon>
        <taxon>Bacillati</taxon>
        <taxon>Actinomycetota</taxon>
        <taxon>Actinomycetes</taxon>
        <taxon>Pseudonocardiales</taxon>
        <taxon>Pseudonocardiaceae</taxon>
        <taxon>Actinomycetospora</taxon>
    </lineage>
</organism>
<reference evidence="2 3" key="1">
    <citation type="submission" date="2020-07" db="EMBL/GenBank/DDBJ databases">
        <title>Sequencing the genomes of 1000 actinobacteria strains.</title>
        <authorList>
            <person name="Klenk H.-P."/>
        </authorList>
    </citation>
    <scope>NUCLEOTIDE SEQUENCE [LARGE SCALE GENOMIC DNA]</scope>
    <source>
        <strain evidence="2 3">DSM 45772</strain>
    </source>
</reference>
<dbReference type="PANTHER" id="PTHR43194">
    <property type="entry name" value="HYDROLASE ALPHA/BETA FOLD FAMILY"/>
    <property type="match status" value="1"/>
</dbReference>
<proteinExistence type="predicted"/>
<dbReference type="Proteomes" id="UP000535890">
    <property type="component" value="Unassembled WGS sequence"/>
</dbReference>
<comment type="caution">
    <text evidence="2">The sequence shown here is derived from an EMBL/GenBank/DDBJ whole genome shotgun (WGS) entry which is preliminary data.</text>
</comment>
<evidence type="ECO:0000313" key="3">
    <source>
        <dbReference type="Proteomes" id="UP000535890"/>
    </source>
</evidence>
<keyword evidence="3" id="KW-1185">Reference proteome</keyword>